<keyword evidence="3" id="KW-1185">Reference proteome</keyword>
<sequence length="45" mass="4688">MSSPPFMDENPAGLGRAFPVGGASLDTSQIPAFPKRPTDTDPAQD</sequence>
<dbReference type="RefSeq" id="WP_189570594.1">
    <property type="nucleotide sequence ID" value="NZ_BMXU01000001.1"/>
</dbReference>
<gene>
    <name evidence="2" type="ORF">ACFONP_06530</name>
</gene>
<protein>
    <submittedName>
        <fullName evidence="2">Uncharacterized protein</fullName>
    </submittedName>
</protein>
<accession>A0ABV7MCC1</accession>
<proteinExistence type="predicted"/>
<comment type="caution">
    <text evidence="2">The sequence shown here is derived from an EMBL/GenBank/DDBJ whole genome shotgun (WGS) entry which is preliminary data.</text>
</comment>
<organism evidence="2 3">
    <name type="scientific">Parvularcula lutaonensis</name>
    <dbReference type="NCBI Taxonomy" id="491923"/>
    <lineage>
        <taxon>Bacteria</taxon>
        <taxon>Pseudomonadati</taxon>
        <taxon>Pseudomonadota</taxon>
        <taxon>Alphaproteobacteria</taxon>
        <taxon>Parvularculales</taxon>
        <taxon>Parvularculaceae</taxon>
        <taxon>Parvularcula</taxon>
    </lineage>
</organism>
<dbReference type="Proteomes" id="UP001595607">
    <property type="component" value="Unassembled WGS sequence"/>
</dbReference>
<name>A0ABV7MCC1_9PROT</name>
<evidence type="ECO:0000313" key="2">
    <source>
        <dbReference type="EMBL" id="MFC3302385.1"/>
    </source>
</evidence>
<evidence type="ECO:0000256" key="1">
    <source>
        <dbReference type="SAM" id="MobiDB-lite"/>
    </source>
</evidence>
<feature type="region of interest" description="Disordered" evidence="1">
    <location>
        <begin position="1"/>
        <end position="45"/>
    </location>
</feature>
<dbReference type="EMBL" id="JBHRVA010000002">
    <property type="protein sequence ID" value="MFC3302385.1"/>
    <property type="molecule type" value="Genomic_DNA"/>
</dbReference>
<evidence type="ECO:0000313" key="3">
    <source>
        <dbReference type="Proteomes" id="UP001595607"/>
    </source>
</evidence>
<reference evidence="3" key="1">
    <citation type="journal article" date="2019" name="Int. J. Syst. Evol. Microbiol.">
        <title>The Global Catalogue of Microorganisms (GCM) 10K type strain sequencing project: providing services to taxonomists for standard genome sequencing and annotation.</title>
        <authorList>
            <consortium name="The Broad Institute Genomics Platform"/>
            <consortium name="The Broad Institute Genome Sequencing Center for Infectious Disease"/>
            <person name="Wu L."/>
            <person name="Ma J."/>
        </authorList>
    </citation>
    <scope>NUCLEOTIDE SEQUENCE [LARGE SCALE GENOMIC DNA]</scope>
    <source>
        <strain evidence="3">KCTC 22245</strain>
    </source>
</reference>